<feature type="domain" description="GST N-terminal" evidence="2">
    <location>
        <begin position="3"/>
        <end position="93"/>
    </location>
</feature>
<dbReference type="Proteomes" id="UP000053890">
    <property type="component" value="Unassembled WGS sequence"/>
</dbReference>
<dbReference type="InterPro" id="IPR036249">
    <property type="entry name" value="Thioredoxin-like_sf"/>
</dbReference>
<dbReference type="SUPFAM" id="SSF52833">
    <property type="entry name" value="Thioredoxin-like"/>
    <property type="match status" value="1"/>
</dbReference>
<dbReference type="Gene3D" id="3.40.30.10">
    <property type="entry name" value="Glutaredoxin"/>
    <property type="match status" value="1"/>
</dbReference>
<dbReference type="GO" id="GO:0004364">
    <property type="term" value="F:glutathione transferase activity"/>
    <property type="evidence" value="ECO:0007669"/>
    <property type="project" value="TreeGrafter"/>
</dbReference>
<dbReference type="Pfam" id="PF02798">
    <property type="entry name" value="GST_N"/>
    <property type="match status" value="1"/>
</dbReference>
<evidence type="ECO:0000313" key="4">
    <source>
        <dbReference type="Proteomes" id="UP000053890"/>
    </source>
</evidence>
<dbReference type="EMBL" id="KQ474087">
    <property type="protein sequence ID" value="KPV72339.1"/>
    <property type="molecule type" value="Genomic_DNA"/>
</dbReference>
<dbReference type="InterPro" id="IPR004045">
    <property type="entry name" value="Glutathione_S-Trfase_N"/>
</dbReference>
<evidence type="ECO:0000256" key="1">
    <source>
        <dbReference type="SAM" id="MobiDB-lite"/>
    </source>
</evidence>
<dbReference type="RefSeq" id="XP_018268388.1">
    <property type="nucleotide sequence ID" value="XM_018418031.1"/>
</dbReference>
<name>A0A0P9EG66_RHOGW</name>
<dbReference type="GO" id="GO:0006749">
    <property type="term" value="P:glutathione metabolic process"/>
    <property type="evidence" value="ECO:0007669"/>
    <property type="project" value="TreeGrafter"/>
</dbReference>
<dbReference type="InterPro" id="IPR050213">
    <property type="entry name" value="GST_superfamily"/>
</dbReference>
<proteinExistence type="predicted"/>
<evidence type="ECO:0000313" key="3">
    <source>
        <dbReference type="EMBL" id="KPV72339.1"/>
    </source>
</evidence>
<organism evidence="3 4">
    <name type="scientific">Rhodotorula graminis (strain WP1)</name>
    <dbReference type="NCBI Taxonomy" id="578459"/>
    <lineage>
        <taxon>Eukaryota</taxon>
        <taxon>Fungi</taxon>
        <taxon>Dikarya</taxon>
        <taxon>Basidiomycota</taxon>
        <taxon>Pucciniomycotina</taxon>
        <taxon>Microbotryomycetes</taxon>
        <taxon>Sporidiobolales</taxon>
        <taxon>Sporidiobolaceae</taxon>
        <taxon>Rhodotorula</taxon>
    </lineage>
</organism>
<dbReference type="OrthoDB" id="414243at2759"/>
<dbReference type="GeneID" id="28978479"/>
<gene>
    <name evidence="3" type="ORF">RHOBADRAFT_55820</name>
</gene>
<sequence length="282" mass="31184">MLPTLELVYWPIRGRAYPVLLLLKAARVPFTYTEIPYDDEAHFAAKARGDIDPDEWPFSALPVLKVKGDEGEAVLAETGAILRYLERVVEEELAVDHVKQLNALDQARVDMLASAADFNSSALYHFAASPTWLEGDERADLERERILPFLRSLEHQLAQADPVRDAALRPRELKGGGVLFGAAACSIAYTLSMVCDLFPLSLAHPLAAASADVRGTLAERFPACAAVLRDVEGSPGFAEWVASGERKARWSNRRAFTPDKTRAAAERWDGRRGEGEKEERAR</sequence>
<evidence type="ECO:0000259" key="2">
    <source>
        <dbReference type="PROSITE" id="PS50404"/>
    </source>
</evidence>
<feature type="region of interest" description="Disordered" evidence="1">
    <location>
        <begin position="252"/>
        <end position="282"/>
    </location>
</feature>
<dbReference type="PANTHER" id="PTHR11571">
    <property type="entry name" value="GLUTATHIONE S-TRANSFERASE"/>
    <property type="match status" value="1"/>
</dbReference>
<dbReference type="OMA" id="KREVEWT"/>
<protein>
    <recommendedName>
        <fullName evidence="2">GST N-terminal domain-containing protein</fullName>
    </recommendedName>
</protein>
<dbReference type="PROSITE" id="PS50404">
    <property type="entry name" value="GST_NTER"/>
    <property type="match status" value="1"/>
</dbReference>
<feature type="compositionally biased region" description="Basic and acidic residues" evidence="1">
    <location>
        <begin position="256"/>
        <end position="282"/>
    </location>
</feature>
<accession>A0A0P9EG66</accession>
<reference evidence="3 4" key="1">
    <citation type="journal article" date="2015" name="Front. Microbiol.">
        <title>Genome sequence of the plant growth promoting endophytic yeast Rhodotorula graminis WP1.</title>
        <authorList>
            <person name="Firrincieli A."/>
            <person name="Otillar R."/>
            <person name="Salamov A."/>
            <person name="Schmutz J."/>
            <person name="Khan Z."/>
            <person name="Redman R.S."/>
            <person name="Fleck N.D."/>
            <person name="Lindquist E."/>
            <person name="Grigoriev I.V."/>
            <person name="Doty S.L."/>
        </authorList>
    </citation>
    <scope>NUCLEOTIDE SEQUENCE [LARGE SCALE GENOMIC DNA]</scope>
    <source>
        <strain evidence="3 4">WP1</strain>
    </source>
</reference>
<keyword evidence="4" id="KW-1185">Reference proteome</keyword>
<dbReference type="STRING" id="578459.A0A0P9EG66"/>
<dbReference type="AlphaFoldDB" id="A0A0P9EG66"/>